<organism evidence="1 2">
    <name type="scientific">Paenibacillus eucommiae</name>
    <dbReference type="NCBI Taxonomy" id="1355755"/>
    <lineage>
        <taxon>Bacteria</taxon>
        <taxon>Bacillati</taxon>
        <taxon>Bacillota</taxon>
        <taxon>Bacilli</taxon>
        <taxon>Bacillales</taxon>
        <taxon>Paenibacillaceae</taxon>
        <taxon>Paenibacillus</taxon>
    </lineage>
</organism>
<dbReference type="Proteomes" id="UP001519287">
    <property type="component" value="Unassembled WGS sequence"/>
</dbReference>
<protein>
    <submittedName>
        <fullName evidence="1">Uncharacterized protein</fullName>
    </submittedName>
</protein>
<sequence>MFLTMKIIVKASGPPQLRELFFYSSCVRWKSPLTKRKTLAGCPFELGVCTIVAERGKGYGWKSDSVRI</sequence>
<keyword evidence="2" id="KW-1185">Reference proteome</keyword>
<gene>
    <name evidence="1" type="ORF">J2Z66_001521</name>
</gene>
<evidence type="ECO:0000313" key="1">
    <source>
        <dbReference type="EMBL" id="MBP1989923.1"/>
    </source>
</evidence>
<evidence type="ECO:0000313" key="2">
    <source>
        <dbReference type="Proteomes" id="UP001519287"/>
    </source>
</evidence>
<proteinExistence type="predicted"/>
<name>A0ABS4IQX9_9BACL</name>
<comment type="caution">
    <text evidence="1">The sequence shown here is derived from an EMBL/GenBank/DDBJ whole genome shotgun (WGS) entry which is preliminary data.</text>
</comment>
<dbReference type="EMBL" id="JAGGLB010000003">
    <property type="protein sequence ID" value="MBP1989923.1"/>
    <property type="molecule type" value="Genomic_DNA"/>
</dbReference>
<reference evidence="1 2" key="1">
    <citation type="submission" date="2021-03" db="EMBL/GenBank/DDBJ databases">
        <title>Genomic Encyclopedia of Type Strains, Phase IV (KMG-IV): sequencing the most valuable type-strain genomes for metagenomic binning, comparative biology and taxonomic classification.</title>
        <authorList>
            <person name="Goeker M."/>
        </authorList>
    </citation>
    <scope>NUCLEOTIDE SEQUENCE [LARGE SCALE GENOMIC DNA]</scope>
    <source>
        <strain evidence="1 2">DSM 26048</strain>
    </source>
</reference>
<accession>A0ABS4IQX9</accession>